<dbReference type="InterPro" id="IPR036028">
    <property type="entry name" value="SH3-like_dom_sf"/>
</dbReference>
<dbReference type="SMART" id="SM00233">
    <property type="entry name" value="PH"/>
    <property type="match status" value="1"/>
</dbReference>
<feature type="compositionally biased region" description="Basic residues" evidence="6">
    <location>
        <begin position="925"/>
        <end position="939"/>
    </location>
</feature>
<feature type="compositionally biased region" description="Low complexity" evidence="6">
    <location>
        <begin position="1145"/>
        <end position="1154"/>
    </location>
</feature>
<feature type="region of interest" description="Disordered" evidence="6">
    <location>
        <begin position="46"/>
        <end position="92"/>
    </location>
</feature>
<feature type="region of interest" description="Disordered" evidence="6">
    <location>
        <begin position="783"/>
        <end position="843"/>
    </location>
</feature>
<feature type="compositionally biased region" description="Gly residues" evidence="6">
    <location>
        <begin position="1001"/>
        <end position="1010"/>
    </location>
</feature>
<feature type="compositionally biased region" description="Basic and acidic residues" evidence="6">
    <location>
        <begin position="159"/>
        <end position="171"/>
    </location>
</feature>
<dbReference type="FunFam" id="1.20.900.10:FF:000002">
    <property type="entry name" value="Rho guanine nucleotide exchange factor 9"/>
    <property type="match status" value="1"/>
</dbReference>
<feature type="compositionally biased region" description="Polar residues" evidence="6">
    <location>
        <begin position="668"/>
        <end position="677"/>
    </location>
</feature>
<evidence type="ECO:0000256" key="5">
    <source>
        <dbReference type="PROSITE-ProRule" id="PRU00192"/>
    </source>
</evidence>
<dbReference type="GO" id="GO:0005737">
    <property type="term" value="C:cytoplasm"/>
    <property type="evidence" value="ECO:0007669"/>
    <property type="project" value="UniProtKB-SubCell"/>
</dbReference>
<evidence type="ECO:0000256" key="1">
    <source>
        <dbReference type="ARBA" id="ARBA00004496"/>
    </source>
</evidence>
<keyword evidence="4" id="KW-0344">Guanine-nucleotide releasing factor</keyword>
<dbReference type="PANTHER" id="PTHR47544:SF2">
    <property type="entry name" value="RHO GUANINE NUCLEOTIDE EXCHANGE FACTOR 4"/>
    <property type="match status" value="1"/>
</dbReference>
<dbReference type="FunFam" id="2.30.29.30:FF:000015">
    <property type="entry name" value="Rho guanine nucleotide exchange factor 9"/>
    <property type="match status" value="1"/>
</dbReference>
<feature type="domain" description="PH" evidence="8">
    <location>
        <begin position="1820"/>
        <end position="1927"/>
    </location>
</feature>
<dbReference type="PANTHER" id="PTHR47544">
    <property type="entry name" value="RHO GUANINE NUCLEOTIDE EXCHANGE FACTOR 4"/>
    <property type="match status" value="1"/>
</dbReference>
<feature type="compositionally biased region" description="Basic and acidic residues" evidence="6">
    <location>
        <begin position="601"/>
        <end position="611"/>
    </location>
</feature>
<feature type="region of interest" description="Disordered" evidence="6">
    <location>
        <begin position="738"/>
        <end position="763"/>
    </location>
</feature>
<feature type="compositionally biased region" description="Low complexity" evidence="6">
    <location>
        <begin position="892"/>
        <end position="906"/>
    </location>
</feature>
<feature type="domain" description="DH" evidence="9">
    <location>
        <begin position="1605"/>
        <end position="1789"/>
    </location>
</feature>
<evidence type="ECO:0000256" key="2">
    <source>
        <dbReference type="ARBA" id="ARBA00022443"/>
    </source>
</evidence>
<dbReference type="OMA" id="PRHDCGH"/>
<feature type="region of interest" description="Disordered" evidence="6">
    <location>
        <begin position="653"/>
        <end position="677"/>
    </location>
</feature>
<feature type="compositionally biased region" description="Polar residues" evidence="6">
    <location>
        <begin position="173"/>
        <end position="189"/>
    </location>
</feature>
<dbReference type="GO" id="GO:0005085">
    <property type="term" value="F:guanyl-nucleotide exchange factor activity"/>
    <property type="evidence" value="ECO:0007669"/>
    <property type="project" value="UniProtKB-KW"/>
</dbReference>
<feature type="compositionally biased region" description="Basic and acidic residues" evidence="6">
    <location>
        <begin position="1057"/>
        <end position="1080"/>
    </location>
</feature>
<dbReference type="InterPro" id="IPR000219">
    <property type="entry name" value="DH_dom"/>
</dbReference>
<evidence type="ECO:0000259" key="7">
    <source>
        <dbReference type="PROSITE" id="PS50002"/>
    </source>
</evidence>
<feature type="compositionally biased region" description="Basic and acidic residues" evidence="6">
    <location>
        <begin position="1582"/>
        <end position="1592"/>
    </location>
</feature>
<gene>
    <name evidence="10" type="primary">ARHGEF4</name>
</gene>
<feature type="region of interest" description="Disordered" evidence="6">
    <location>
        <begin position="597"/>
        <end position="639"/>
    </location>
</feature>
<comment type="subcellular location">
    <subcellularLocation>
        <location evidence="1">Cytoplasm</location>
    </subcellularLocation>
</comment>
<dbReference type="Bgee" id="ENSCJAG00000011046">
    <property type="expression patterns" value="Expressed in frontal cortex and 2 other cell types or tissues"/>
</dbReference>
<feature type="region of interest" description="Disordered" evidence="6">
    <location>
        <begin position="986"/>
        <end position="1034"/>
    </location>
</feature>
<reference evidence="10" key="1">
    <citation type="submission" date="2009-03" db="EMBL/GenBank/DDBJ databases">
        <authorList>
            <person name="Warren W."/>
            <person name="Ye L."/>
            <person name="Minx P."/>
            <person name="Worley K."/>
            <person name="Gibbs R."/>
            <person name="Wilson R.K."/>
        </authorList>
    </citation>
    <scope>NUCLEOTIDE SEQUENCE [LARGE SCALE GENOMIC DNA]</scope>
</reference>
<dbReference type="PROSITE" id="PS50002">
    <property type="entry name" value="SH3"/>
    <property type="match status" value="1"/>
</dbReference>
<evidence type="ECO:0000259" key="9">
    <source>
        <dbReference type="PROSITE" id="PS50010"/>
    </source>
</evidence>
<feature type="region of interest" description="Disordered" evidence="6">
    <location>
        <begin position="1222"/>
        <end position="1248"/>
    </location>
</feature>
<dbReference type="SMART" id="SM00326">
    <property type="entry name" value="SH3"/>
    <property type="match status" value="1"/>
</dbReference>
<evidence type="ECO:0000256" key="4">
    <source>
        <dbReference type="ARBA" id="ARBA00022658"/>
    </source>
</evidence>
<feature type="region of interest" description="Disordered" evidence="6">
    <location>
        <begin position="153"/>
        <end position="258"/>
    </location>
</feature>
<proteinExistence type="predicted"/>
<keyword evidence="11" id="KW-1185">Reference proteome</keyword>
<name>A0A5F4VTE4_CALJA</name>
<dbReference type="SMART" id="SM00325">
    <property type="entry name" value="RhoGEF"/>
    <property type="match status" value="1"/>
</dbReference>
<dbReference type="CDD" id="cd11973">
    <property type="entry name" value="SH3_ASEF"/>
    <property type="match status" value="1"/>
</dbReference>
<reference evidence="10" key="3">
    <citation type="submission" date="2025-09" db="UniProtKB">
        <authorList>
            <consortium name="Ensembl"/>
        </authorList>
    </citation>
    <scope>IDENTIFICATION</scope>
</reference>
<feature type="compositionally biased region" description="Basic and acidic residues" evidence="6">
    <location>
        <begin position="870"/>
        <end position="882"/>
    </location>
</feature>
<keyword evidence="3" id="KW-0963">Cytoplasm</keyword>
<sequence length="2011" mass="218562">MCKVPAALSEKTLLGSQGPSSAAGGMILGAPGAVCLCVPIPADTKARGRAGQGPGRALGDPPAARFGEAERPGGPGRAPGRAPGRDGGGVGEAGSAARLVMLLAGSGRPGGHHAQRRALPPELLQEVPVTPCALFRLKMRKLRFRQVKSLTRRYTTPEPDAHLPGEGEIKDNQLPTSPAEQVEQGWSQQTDRDDSETLSQQSESQSDTKTDPFESASDTESLSGDLPRGDFHHLRGTPGDIEAPWEYPDVSATGTPQEQHLTCVPGLHAKEELDLSPGLKEDSCKNGLQAFAAVAGEEEAGHFWDCMTSLERESLLPVAPRHTGCCLQRATDSSGPEPAQGVAVQDLRGLSGVSLQKSRSESYLGIPVVWPFLLWCCELGQSWPHIHKARVPVLPSRDALNSAAPLRTRTEKESTLGPAGDTELLWSQPHFDVPSQPPLRTSCLLHTKRHHSAPGTIGDKKRASPSHYCGHTRALVRACSIAGLSLGCPEDPVGQTVVKSGIHEKEGGENERDPRTQNTLSPAPTPLSGPLPASHSGAPHLRGPCKPSGFRLQRASQDTPSAGLLRENQLGQDSRSCLVASCLTSELVKLIAEEVPGPAECKSEQSPESRTQEPQGTQLTPRAADERETQKPLWGISVEAGNQTSNYTSKYVLSGKSKPSTRAKFPRQPSSEGTQVWSGDLMGCSEVSHSSNAPKTTQTSSAIDTSKAAEEAMVLDPNYWEQALQGLSEFRAADVSHCGPGAEGAEQGSRGPRSWQLEPKVGSEASRGRDALIIVAVEQKSLQATRRNAGPLPETLPRDFPEQRPGSPLRTGETPCESPTVGKTAGGNECELPAAPTQGAGEGALQPVVPATELGRVLVPRAASDETQSTEERPGETLRGDRQSPGPGACGAGEALEGGAAAAPALQRSPPPCGLLKAAQEPGKRRTFSKVTSFRRGRRLAAESQGGVPAPTSQGRRGRSSGPEGVPAETPSAVAGWEALRLHLSDASAGPEVAPQAAGDGTAGPAGAGHTGTAAALGSQGPSSESCNTKRLRTTEKKLRARLASAHKTFSNFFESKVLEKENTHERSPGSPQGEKEKGRLRQGSWRAFLKSKDAESPKKPALGSPLPGPEILSPAETDGHGEERAQDKEGYVFSDHWGPPLAPTPLSASSLVPPEHRRKSEPTIKCTAAQEGGRYLPSGIFPEKSWLAAPGSPRAQQAGIAHTLPSSSACCLAYESPGSPCRPTSPKPLSPRPSAQRADLHYPGRGSTISMVSLGSCSYVDSSSEDPERPKIPKARTSLLLSLQMLNQDEQKQGNREGGPCPRGLGAAPWLRSRPGSENHMPWEEPAGEKPSGSHSQKAFHMEPAQKPCFTTEMVTWALLCISTEAVRGEAPSHPRGIPHHSPVSVDDLWLEKTQRKKLQKQSHVERRLHIGTVHNDGAKCWRKTIITSPESFNLPRRSCPLSQSAPTGLNHVGWPEHTPDTAMPDGALDTAVRADEVGSQEDLYDDLHGSSHHYSHSGGGGEQLAINELISDGSVVCAEALWDHVTMDDQELGFKAGDVIEVMDATNREWWWGRVADGEGWFPASFVRLRVNQDEPADDEAPRAGDRGAEDCGAEAQSSKDQMRTNVINEILSTERDYIKHLRDICEGYVRQCRKRADMFSEEQLRTIFGNIEDIYRCQKVFVKALEQRFNRERPHLSELGACFLEHQANFQIYSEYCNNHPNACVELSRLTKLSKYVYFFEACRLLQKMIDISLDGFLLTPVQKICKYPLQLAELLKYTHPQHRDFKDVEAALHAMKNVAQLINERKRRLENIDKIAQWQSSIEDWEGEDLLVRSSELIYSGELTRVTQPQARSQQRMFFLFDHQLIYCKKDLLRRDVLYYKGRLDMDGLEVVDLEDGKDRDLHVSIKNAFRLHCGTTGDSHLLCTRKPEQKQRWLKAFAREREQVRLDQETGFSITELQRKQAMLNASKQQVTGKPKAVGRPCYLTRQKHPALPSSRPQQQVLVLAEPRRKPSTFWHSISRLAPFRK</sequence>
<feature type="region of interest" description="Disordered" evidence="6">
    <location>
        <begin position="503"/>
        <end position="557"/>
    </location>
</feature>
<dbReference type="CDD" id="cd00160">
    <property type="entry name" value="RhoGEF"/>
    <property type="match status" value="1"/>
</dbReference>
<protein>
    <submittedName>
        <fullName evidence="10">Rho guanine nucleotide exchange factor 4</fullName>
    </submittedName>
</protein>
<evidence type="ECO:0000313" key="11">
    <source>
        <dbReference type="Proteomes" id="UP000008225"/>
    </source>
</evidence>
<feature type="region of interest" description="Disordered" evidence="6">
    <location>
        <begin position="1575"/>
        <end position="1602"/>
    </location>
</feature>
<dbReference type="Proteomes" id="UP000008225">
    <property type="component" value="Chromosome 6"/>
</dbReference>
<dbReference type="STRING" id="9483.ENSCJAP00000068767"/>
<dbReference type="GO" id="GO:0051056">
    <property type="term" value="P:regulation of small GTPase mediated signal transduction"/>
    <property type="evidence" value="ECO:0007669"/>
    <property type="project" value="UniProtKB-ARBA"/>
</dbReference>
<dbReference type="Gene3D" id="2.30.30.40">
    <property type="entry name" value="SH3 Domains"/>
    <property type="match status" value="1"/>
</dbReference>
<evidence type="ECO:0000259" key="8">
    <source>
        <dbReference type="PROSITE" id="PS50003"/>
    </source>
</evidence>
<dbReference type="SUPFAM" id="SSF50729">
    <property type="entry name" value="PH domain-like"/>
    <property type="match status" value="1"/>
</dbReference>
<feature type="domain" description="SH3" evidence="7">
    <location>
        <begin position="1515"/>
        <end position="1574"/>
    </location>
</feature>
<dbReference type="InterPro" id="IPR035899">
    <property type="entry name" value="DBL_dom_sf"/>
</dbReference>
<dbReference type="InterPro" id="IPR001452">
    <property type="entry name" value="SH3_domain"/>
</dbReference>
<reference evidence="10" key="2">
    <citation type="submission" date="2025-08" db="UniProtKB">
        <authorList>
            <consortium name="Ensembl"/>
        </authorList>
    </citation>
    <scope>IDENTIFICATION</scope>
</reference>
<dbReference type="InterPro" id="IPR001331">
    <property type="entry name" value="GDS_CDC24_CS"/>
</dbReference>
<dbReference type="Pfam" id="PF22697">
    <property type="entry name" value="SOS1_NGEF_PH"/>
    <property type="match status" value="1"/>
</dbReference>
<dbReference type="Gene3D" id="2.30.29.30">
    <property type="entry name" value="Pleckstrin-homology domain (PH domain)/Phosphotyrosine-binding domain (PTB)"/>
    <property type="match status" value="1"/>
</dbReference>
<dbReference type="PROSITE" id="PS50003">
    <property type="entry name" value="PH_DOMAIN"/>
    <property type="match status" value="1"/>
</dbReference>
<dbReference type="PROSITE" id="PS00741">
    <property type="entry name" value="DH_1"/>
    <property type="match status" value="1"/>
</dbReference>
<dbReference type="SUPFAM" id="SSF50044">
    <property type="entry name" value="SH3-domain"/>
    <property type="match status" value="1"/>
</dbReference>
<evidence type="ECO:0000256" key="3">
    <source>
        <dbReference type="ARBA" id="ARBA00022490"/>
    </source>
</evidence>
<dbReference type="InterPro" id="IPR011993">
    <property type="entry name" value="PH-like_dom_sf"/>
</dbReference>
<evidence type="ECO:0000256" key="6">
    <source>
        <dbReference type="SAM" id="MobiDB-lite"/>
    </source>
</evidence>
<dbReference type="Gene3D" id="1.20.900.10">
    <property type="entry name" value="Dbl homology (DH) domain"/>
    <property type="match status" value="1"/>
</dbReference>
<feature type="region of interest" description="Disordered" evidence="6">
    <location>
        <begin position="1290"/>
        <end position="1341"/>
    </location>
</feature>
<dbReference type="GO" id="GO:0035556">
    <property type="term" value="P:intracellular signal transduction"/>
    <property type="evidence" value="ECO:0007669"/>
    <property type="project" value="InterPro"/>
</dbReference>
<dbReference type="GeneTree" id="ENSGT00940000164741"/>
<dbReference type="Ensembl" id="ENSCJAT00000114088.2">
    <property type="protein sequence ID" value="ENSCJAP00000068767.2"/>
    <property type="gene ID" value="ENSCJAG00000011046.5"/>
</dbReference>
<feature type="region of interest" description="Disordered" evidence="6">
    <location>
        <begin position="858"/>
        <end position="971"/>
    </location>
</feature>
<accession>A0A5F4VTE4</accession>
<keyword evidence="2 5" id="KW-0728">SH3 domain</keyword>
<organism evidence="10 11">
    <name type="scientific">Callithrix jacchus</name>
    <name type="common">White-tufted-ear marmoset</name>
    <name type="synonym">Simia Jacchus</name>
    <dbReference type="NCBI Taxonomy" id="9483"/>
    <lineage>
        <taxon>Eukaryota</taxon>
        <taxon>Metazoa</taxon>
        <taxon>Chordata</taxon>
        <taxon>Craniata</taxon>
        <taxon>Vertebrata</taxon>
        <taxon>Euteleostomi</taxon>
        <taxon>Mammalia</taxon>
        <taxon>Eutheria</taxon>
        <taxon>Euarchontoglires</taxon>
        <taxon>Primates</taxon>
        <taxon>Haplorrhini</taxon>
        <taxon>Platyrrhini</taxon>
        <taxon>Cebidae</taxon>
        <taxon>Callitrichinae</taxon>
        <taxon>Callithrix</taxon>
        <taxon>Callithrix</taxon>
    </lineage>
</organism>
<dbReference type="InParanoid" id="A0A5F4VTE4"/>
<dbReference type="PROSITE" id="PS50010">
    <property type="entry name" value="DH_2"/>
    <property type="match status" value="1"/>
</dbReference>
<dbReference type="Pfam" id="PF00621">
    <property type="entry name" value="RhoGEF"/>
    <property type="match status" value="1"/>
</dbReference>
<feature type="compositionally biased region" description="Basic and acidic residues" evidence="6">
    <location>
        <begin position="503"/>
        <end position="515"/>
    </location>
</feature>
<dbReference type="CDD" id="cd01224">
    <property type="entry name" value="PH_Collybistin_ASEF"/>
    <property type="match status" value="1"/>
</dbReference>
<dbReference type="InterPro" id="IPR055251">
    <property type="entry name" value="SOS1_NGEF_PH"/>
</dbReference>
<dbReference type="Pfam" id="PF00018">
    <property type="entry name" value="SH3_1"/>
    <property type="match status" value="1"/>
</dbReference>
<evidence type="ECO:0000313" key="10">
    <source>
        <dbReference type="Ensembl" id="ENSCJAP00000068767.2"/>
    </source>
</evidence>
<feature type="region of interest" description="Disordered" evidence="6">
    <location>
        <begin position="1052"/>
        <end position="1170"/>
    </location>
</feature>
<dbReference type="InterPro" id="IPR001849">
    <property type="entry name" value="PH_domain"/>
</dbReference>
<dbReference type="SUPFAM" id="SSF48065">
    <property type="entry name" value="DBL homology domain (DH-domain)"/>
    <property type="match status" value="1"/>
</dbReference>
<feature type="compositionally biased region" description="Basic and acidic residues" evidence="6">
    <location>
        <begin position="1118"/>
        <end position="1131"/>
    </location>
</feature>
<feature type="compositionally biased region" description="Polar residues" evidence="6">
    <location>
        <begin position="1020"/>
        <end position="1029"/>
    </location>
</feature>